<dbReference type="KEGG" id="mmyi:mycmycITA_01069"/>
<gene>
    <name evidence="1" type="ORF">TS59_1130</name>
</gene>
<organism evidence="1 2">
    <name type="scientific">Mycoplasma mycoides subsp. mycoides</name>
    <dbReference type="NCBI Taxonomy" id="2103"/>
    <lineage>
        <taxon>Bacteria</taxon>
        <taxon>Bacillati</taxon>
        <taxon>Mycoplasmatota</taxon>
        <taxon>Mollicutes</taxon>
        <taxon>Mycoplasmataceae</taxon>
        <taxon>Mycoplasma</taxon>
    </lineage>
</organism>
<reference evidence="1 2" key="1">
    <citation type="submission" date="2015-02" db="EMBL/GenBank/DDBJ databases">
        <title>Mycoplasma mycoides subsp. mycoides strain:B237 Genome sequencing.</title>
        <authorList>
            <person name="Fischer A."/>
            <person name="Santana-Cruz I."/>
            <person name="Schieck E."/>
            <person name="Gourle H."/>
            <person name="Lambert M."/>
            <person name="Nadendla S."/>
            <person name="Miller R.A."/>
            <person name="Weber J."/>
            <person name="Bongcam-Rudloff E."/>
            <person name="Vashee S."/>
            <person name="Frey J."/>
            <person name="Jores J."/>
        </authorList>
    </citation>
    <scope>NUCLEOTIDE SEQUENCE [LARGE SCALE GENOMIC DNA]</scope>
    <source>
        <strain evidence="1 2">B237</strain>
    </source>
</reference>
<name>A0AAE2EHZ9_MYCMY</name>
<comment type="caution">
    <text evidence="1">The sequence shown here is derived from an EMBL/GenBank/DDBJ whole genome shotgun (WGS) entry which is preliminary data.</text>
</comment>
<dbReference type="RefSeq" id="WP_011167157.1">
    <property type="nucleotide sequence ID" value="NZ_CP010267.1"/>
</dbReference>
<evidence type="ECO:0000313" key="2">
    <source>
        <dbReference type="Proteomes" id="UP000033624"/>
    </source>
</evidence>
<dbReference type="AlphaFoldDB" id="A0AAE2EHZ9"/>
<dbReference type="Proteomes" id="UP000033624">
    <property type="component" value="Unassembled WGS sequence"/>
</dbReference>
<accession>A0AAE2EHZ9</accession>
<sequence length="49" mass="6020">MTLAWIKTNYQNLINELIKYLDSNWTIEKIYKKLIHFENNKFKTSPFLI</sequence>
<protein>
    <submittedName>
        <fullName evidence="1">Uncharacterized protein</fullName>
    </submittedName>
</protein>
<evidence type="ECO:0000313" key="1">
    <source>
        <dbReference type="EMBL" id="KJQ46060.1"/>
    </source>
</evidence>
<dbReference type="EMBL" id="LAEW01000001">
    <property type="protein sequence ID" value="KJQ46060.1"/>
    <property type="molecule type" value="Genomic_DNA"/>
</dbReference>
<proteinExistence type="predicted"/>